<dbReference type="EMBL" id="JADGJH010000434">
    <property type="protein sequence ID" value="KAJ3129180.1"/>
    <property type="molecule type" value="Genomic_DNA"/>
</dbReference>
<reference evidence="3" key="1">
    <citation type="submission" date="2020-05" db="EMBL/GenBank/DDBJ databases">
        <title>Phylogenomic resolution of chytrid fungi.</title>
        <authorList>
            <person name="Stajich J.E."/>
            <person name="Amses K."/>
            <person name="Simmons R."/>
            <person name="Seto K."/>
            <person name="Myers J."/>
            <person name="Bonds A."/>
            <person name="Quandt C.A."/>
            <person name="Barry K."/>
            <person name="Liu P."/>
            <person name="Grigoriev I."/>
            <person name="Longcore J.E."/>
            <person name="James T.Y."/>
        </authorList>
    </citation>
    <scope>NUCLEOTIDE SEQUENCE</scope>
    <source>
        <strain evidence="3">JEL0513</strain>
    </source>
</reference>
<evidence type="ECO:0000256" key="1">
    <source>
        <dbReference type="ARBA" id="ARBA00038376"/>
    </source>
</evidence>
<dbReference type="InterPro" id="IPR016040">
    <property type="entry name" value="NAD(P)-bd_dom"/>
</dbReference>
<sequence length="211" mass="22271">MVKILVLGATGGLGRYLAQEALSRRHTVSVLVRNPAKFSQMFGSNSNKFANVFEGDGTNATVLAEATKNIDVVVSSIGVRPDVASTAAKALLANNKLGKFVQVAGSTNVLSSDGVALNWTNYVQVWPGAQGAYKSHQAVIDAIKATGVNYVVFCPSVMQSVGSPSFPKMAVRVNRPSGDFVSYEDAAVVMIDAAEVSDWDGQLITSATERN</sequence>
<dbReference type="GO" id="GO:0042602">
    <property type="term" value="F:riboflavin reductase (NADPH) activity"/>
    <property type="evidence" value="ECO:0007669"/>
    <property type="project" value="TreeGrafter"/>
</dbReference>
<dbReference type="Proteomes" id="UP001211907">
    <property type="component" value="Unassembled WGS sequence"/>
</dbReference>
<comment type="caution">
    <text evidence="3">The sequence shown here is derived from an EMBL/GenBank/DDBJ whole genome shotgun (WGS) entry which is preliminary data.</text>
</comment>
<dbReference type="PANTHER" id="PTHR43355">
    <property type="entry name" value="FLAVIN REDUCTASE (NADPH)"/>
    <property type="match status" value="1"/>
</dbReference>
<dbReference type="Pfam" id="PF13460">
    <property type="entry name" value="NAD_binding_10"/>
    <property type="match status" value="1"/>
</dbReference>
<organism evidence="3 4">
    <name type="scientific">Physocladia obscura</name>
    <dbReference type="NCBI Taxonomy" id="109957"/>
    <lineage>
        <taxon>Eukaryota</taxon>
        <taxon>Fungi</taxon>
        <taxon>Fungi incertae sedis</taxon>
        <taxon>Chytridiomycota</taxon>
        <taxon>Chytridiomycota incertae sedis</taxon>
        <taxon>Chytridiomycetes</taxon>
        <taxon>Chytridiales</taxon>
        <taxon>Chytriomycetaceae</taxon>
        <taxon>Physocladia</taxon>
    </lineage>
</organism>
<name>A0AAD5T9R8_9FUNG</name>
<protein>
    <recommendedName>
        <fullName evidence="2">NAD(P)-binding domain-containing protein</fullName>
    </recommendedName>
</protein>
<dbReference type="AlphaFoldDB" id="A0AAD5T9R8"/>
<gene>
    <name evidence="3" type="ORF">HK100_008781</name>
</gene>
<dbReference type="Gene3D" id="3.40.50.720">
    <property type="entry name" value="NAD(P)-binding Rossmann-like Domain"/>
    <property type="match status" value="1"/>
</dbReference>
<evidence type="ECO:0000313" key="3">
    <source>
        <dbReference type="EMBL" id="KAJ3129180.1"/>
    </source>
</evidence>
<evidence type="ECO:0000313" key="4">
    <source>
        <dbReference type="Proteomes" id="UP001211907"/>
    </source>
</evidence>
<evidence type="ECO:0000259" key="2">
    <source>
        <dbReference type="Pfam" id="PF13460"/>
    </source>
</evidence>
<dbReference type="InterPro" id="IPR036291">
    <property type="entry name" value="NAD(P)-bd_dom_sf"/>
</dbReference>
<dbReference type="PANTHER" id="PTHR43355:SF2">
    <property type="entry name" value="FLAVIN REDUCTASE (NADPH)"/>
    <property type="match status" value="1"/>
</dbReference>
<feature type="domain" description="NAD(P)-binding" evidence="2">
    <location>
        <begin position="8"/>
        <end position="194"/>
    </location>
</feature>
<keyword evidence="4" id="KW-1185">Reference proteome</keyword>
<comment type="similarity">
    <text evidence="1">Belongs to the avfA family.</text>
</comment>
<dbReference type="InterPro" id="IPR051606">
    <property type="entry name" value="Polyketide_Oxido-like"/>
</dbReference>
<proteinExistence type="inferred from homology"/>
<accession>A0AAD5T9R8</accession>
<dbReference type="SUPFAM" id="SSF51735">
    <property type="entry name" value="NAD(P)-binding Rossmann-fold domains"/>
    <property type="match status" value="1"/>
</dbReference>
<dbReference type="GO" id="GO:0004074">
    <property type="term" value="F:biliverdin reductase [NAD(P)H] activity"/>
    <property type="evidence" value="ECO:0007669"/>
    <property type="project" value="TreeGrafter"/>
</dbReference>